<dbReference type="HAMAP" id="MF_03193">
    <property type="entry name" value="COQ6_monooxygenase"/>
    <property type="match status" value="1"/>
</dbReference>
<evidence type="ECO:0000256" key="1">
    <source>
        <dbReference type="ARBA" id="ARBA00001974"/>
    </source>
</evidence>
<keyword evidence="10 12" id="KW-0496">Mitochondrion</keyword>
<evidence type="ECO:0000256" key="6">
    <source>
        <dbReference type="ARBA" id="ARBA00022792"/>
    </source>
</evidence>
<evidence type="ECO:0000256" key="9">
    <source>
        <dbReference type="ARBA" id="ARBA00023033"/>
    </source>
</evidence>
<dbReference type="Proteomes" id="UP001295740">
    <property type="component" value="Unassembled WGS sequence"/>
</dbReference>
<dbReference type="PANTHER" id="PTHR43876:SF7">
    <property type="entry name" value="UBIQUINONE BIOSYNTHESIS MONOOXYGENASE COQ6, MITOCHONDRIAL"/>
    <property type="match status" value="1"/>
</dbReference>
<dbReference type="FunFam" id="3.50.50.60:FF:000245">
    <property type="entry name" value="Ubiquinone biosynthesis monooxygenase COQ6, mitochondrial"/>
    <property type="match status" value="1"/>
</dbReference>
<dbReference type="GO" id="GO:0071949">
    <property type="term" value="F:FAD binding"/>
    <property type="evidence" value="ECO:0007669"/>
    <property type="project" value="InterPro"/>
</dbReference>
<evidence type="ECO:0000256" key="10">
    <source>
        <dbReference type="ARBA" id="ARBA00023128"/>
    </source>
</evidence>
<feature type="domain" description="FAD-binding" evidence="13">
    <location>
        <begin position="50"/>
        <end position="425"/>
    </location>
</feature>
<dbReference type="Gene3D" id="3.50.50.60">
    <property type="entry name" value="FAD/NAD(P)-binding domain"/>
    <property type="match status" value="2"/>
</dbReference>
<dbReference type="EC" id="1.14.15.46" evidence="12"/>
<keyword evidence="6 12" id="KW-0999">Mitochondrion inner membrane</keyword>
<comment type="catalytic activity">
    <reaction evidence="12">
        <text>a 2-methoxy-6-(all-trans-polyprenyl)phenol + 2 reduced [2Fe-2S]-[ferredoxin] + O2 + 2 H(+) = a 2-methoxy-6-(all-trans-polyprenyl)benzene-1,4-diol + 2 oxidized [2Fe-2S]-[ferredoxin] + H2O</text>
        <dbReference type="Rhea" id="RHEA:81183"/>
        <dbReference type="Rhea" id="RHEA-COMP:9551"/>
        <dbReference type="Rhea" id="RHEA-COMP:10000"/>
        <dbReference type="Rhea" id="RHEA-COMP:10001"/>
        <dbReference type="Rhea" id="RHEA-COMP:10858"/>
        <dbReference type="ChEBI" id="CHEBI:15377"/>
        <dbReference type="ChEBI" id="CHEBI:15378"/>
        <dbReference type="ChEBI" id="CHEBI:15379"/>
        <dbReference type="ChEBI" id="CHEBI:33737"/>
        <dbReference type="ChEBI" id="CHEBI:33738"/>
        <dbReference type="ChEBI" id="CHEBI:62731"/>
        <dbReference type="ChEBI" id="CHEBI:84166"/>
        <dbReference type="EC" id="1.14.15.46"/>
    </reaction>
</comment>
<comment type="subcellular location">
    <subcellularLocation>
        <location evidence="12">Mitochondrion inner membrane</location>
        <topology evidence="12">Peripheral membrane protein</topology>
        <orientation evidence="12">Matrix side</orientation>
    </subcellularLocation>
</comment>
<accession>A0AAI8VA93</accession>
<evidence type="ECO:0000313" key="15">
    <source>
        <dbReference type="Proteomes" id="UP001295740"/>
    </source>
</evidence>
<comment type="cofactor">
    <cofactor evidence="1 12">
        <name>FAD</name>
        <dbReference type="ChEBI" id="CHEBI:57692"/>
    </cofactor>
</comment>
<dbReference type="NCBIfam" id="TIGR01988">
    <property type="entry name" value="Ubi-OHases"/>
    <property type="match status" value="1"/>
</dbReference>
<gene>
    <name evidence="12" type="primary">COQ6</name>
    <name evidence="14" type="ORF">KHLLAP_LOCUS1684</name>
</gene>
<comment type="caution">
    <text evidence="14">The sequence shown here is derived from an EMBL/GenBank/DDBJ whole genome shotgun (WGS) entry which is preliminary data.</text>
</comment>
<comment type="subunit">
    <text evidence="12">Component of a multi-subunit COQ enzyme complex, composed of at least COQ3, COQ4, COQ5, COQ6, COQ7 and COQ9.</text>
</comment>
<sequence>MEAFMLSSRQLRRPAGNICRSCSRRLKLRATRSYSSTSTASTSTSQPDIYDVVCVGGGPAGLSLLAALKANPTTAGLRVALVEAQDLRKLRSWQPPPDRFSNRCSSLTPSSAKFLDRIGAWAHVDRARVQPYHEMQVWDGVSDARIEFDWALDQDAGRAPAGRKIAYMIENLNLTAGLLRRIDELGGVTSFEGAKVEDITFGGETDALDLREWPVVQLAGGKQLAARLLVGADGANSPVRTFAGIDSKGWDYERHGVVATLELEGHGWGGGDDSKIAYQRFLPTGPVAMLPMPGNYSTLVWSTTPANAALLKSLPAKDLVALVNAAFRLSPVDLQFMHTMSSGQEDEVSWRLQHTPVSAPQATPQPVIGVQDGTVASFPLKFRHADTYIGERVALVGDAAHTTHPLAGQGLNQGQGDVEALAGTIEYAVAHGQDLGARMSLEPYLARRYAANHVLMGVVDKLHKLYSVESGPLVPLRSLGLSAVNALAPVKGFFMRQAAGSGGKLF</sequence>
<evidence type="ECO:0000256" key="3">
    <source>
        <dbReference type="ARBA" id="ARBA00005349"/>
    </source>
</evidence>
<dbReference type="GO" id="GO:0120538">
    <property type="term" value="F:2-methoxy-6-polyprenolphenol 4-hydroxylase activity"/>
    <property type="evidence" value="ECO:0007669"/>
    <property type="project" value="UniProtKB-EC"/>
</dbReference>
<evidence type="ECO:0000256" key="4">
    <source>
        <dbReference type="ARBA" id="ARBA00022630"/>
    </source>
</evidence>
<evidence type="ECO:0000256" key="12">
    <source>
        <dbReference type="HAMAP-Rule" id="MF_03193"/>
    </source>
</evidence>
<dbReference type="EMBL" id="CAUWAG010000003">
    <property type="protein sequence ID" value="CAJ2501216.1"/>
    <property type="molecule type" value="Genomic_DNA"/>
</dbReference>
<keyword evidence="4 12" id="KW-0285">Flavoprotein</keyword>
<dbReference type="GO" id="GO:0031314">
    <property type="term" value="C:extrinsic component of mitochondrial inner membrane"/>
    <property type="evidence" value="ECO:0007669"/>
    <property type="project" value="UniProtKB-UniRule"/>
</dbReference>
<dbReference type="InterPro" id="IPR051205">
    <property type="entry name" value="UbiH/COQ6_monooxygenase"/>
</dbReference>
<comment type="similarity">
    <text evidence="3 12">Belongs to the UbiH/COQ6 family.</text>
</comment>
<dbReference type="InterPro" id="IPR010971">
    <property type="entry name" value="UbiH/COQ6"/>
</dbReference>
<dbReference type="GO" id="GO:0106364">
    <property type="term" value="F:4-hydroxy-3-all-trans-polyprenylbenzoate oxygenase activity"/>
    <property type="evidence" value="ECO:0007669"/>
    <property type="project" value="UniProtKB-EC"/>
</dbReference>
<comment type="pathway">
    <text evidence="12">Cofactor biosynthesis; ubiquinone biosynthesis.</text>
</comment>
<dbReference type="GO" id="GO:0016712">
    <property type="term" value="F:oxidoreductase activity, acting on paired donors, with incorporation or reduction of molecular oxygen, reduced flavin or flavoprotein as one donor, and incorporation of one atom of oxygen"/>
    <property type="evidence" value="ECO:0007669"/>
    <property type="project" value="UniProtKB-UniRule"/>
</dbReference>
<keyword evidence="8 12" id="KW-0560">Oxidoreductase</keyword>
<dbReference type="InterPro" id="IPR036188">
    <property type="entry name" value="FAD/NAD-bd_sf"/>
</dbReference>
<evidence type="ECO:0000256" key="2">
    <source>
        <dbReference type="ARBA" id="ARBA00005179"/>
    </source>
</evidence>
<keyword evidence="15" id="KW-1185">Reference proteome</keyword>
<dbReference type="FunFam" id="3.50.50.60:FF:000021">
    <property type="entry name" value="Ubiquinone biosynthesis monooxygenase COQ6"/>
    <property type="match status" value="1"/>
</dbReference>
<keyword evidence="11 12" id="KW-0472">Membrane</keyword>
<keyword evidence="5 12" id="KW-0831">Ubiquinone biosynthesis</keyword>
<evidence type="ECO:0000313" key="14">
    <source>
        <dbReference type="EMBL" id="CAJ2501216.1"/>
    </source>
</evidence>
<dbReference type="PANTHER" id="PTHR43876">
    <property type="entry name" value="UBIQUINONE BIOSYNTHESIS MONOOXYGENASE COQ6, MITOCHONDRIAL"/>
    <property type="match status" value="1"/>
</dbReference>
<reference evidence="14" key="1">
    <citation type="submission" date="2023-10" db="EMBL/GenBank/DDBJ databases">
        <authorList>
            <person name="Hackl T."/>
        </authorList>
    </citation>
    <scope>NUCLEOTIDE SEQUENCE</scope>
</reference>
<proteinExistence type="inferred from homology"/>
<keyword evidence="7 12" id="KW-0274">FAD</keyword>
<name>A0AAI8VA93_9PEZI</name>
<comment type="function">
    <text evidence="12">FAD-dependent monooxygenase required for two non-consecutive steps during ubiquinone biosynthesis. Required for the C5-ring hydroxylation during ubiquinone biosynthesis by catalyzing the hydroxylation of 4-hydroxy-3-(all-trans-polyprenyl)benzoic acid to 3,4-dihydroxy-5-(all-trans-polyprenyl)benzoic acid. Also acts downstream of coq4, for the C1-hydroxylation during ubiquinone biosynthesis by catalyzing the hydroxylation of 2-methoxy-6-(all-trans-polyprenyl)phenol to 2-methoxy-6-(all-trans-polyprenyl)benzene-1,4-diol. The electrons required for the hydroxylation reaction are funneled indirectly to coq6 from NADPH via a ferredoxin/ferredoxin reductase system.</text>
</comment>
<dbReference type="EC" id="1.14.15.45" evidence="12"/>
<dbReference type="Pfam" id="PF01494">
    <property type="entry name" value="FAD_binding_3"/>
    <property type="match status" value="1"/>
</dbReference>
<comment type="pathway">
    <text evidence="2">Secondary metabolite biosynthesis.</text>
</comment>
<comment type="catalytic activity">
    <reaction evidence="12">
        <text>a 4-hydroxy-3-(all-trans-polyprenyl)benzoate + 2 reduced [2Fe-2S]-[ferredoxin] + O2 + 2 H(+) = a 3,4-dihydroxy-5-(all-trans-polyprenyl)benzoate + 2 oxidized [2Fe-2S]-[ferredoxin] + H2O</text>
        <dbReference type="Rhea" id="RHEA:81195"/>
        <dbReference type="Rhea" id="RHEA-COMP:9514"/>
        <dbReference type="Rhea" id="RHEA-COMP:10000"/>
        <dbReference type="Rhea" id="RHEA-COMP:10001"/>
        <dbReference type="Rhea" id="RHEA-COMP:10930"/>
        <dbReference type="ChEBI" id="CHEBI:15377"/>
        <dbReference type="ChEBI" id="CHEBI:15378"/>
        <dbReference type="ChEBI" id="CHEBI:15379"/>
        <dbReference type="ChEBI" id="CHEBI:33737"/>
        <dbReference type="ChEBI" id="CHEBI:33738"/>
        <dbReference type="ChEBI" id="CHEBI:64694"/>
        <dbReference type="ChEBI" id="CHEBI:78396"/>
        <dbReference type="EC" id="1.14.15.45"/>
    </reaction>
</comment>
<dbReference type="AlphaFoldDB" id="A0AAI8VA93"/>
<dbReference type="InterPro" id="IPR018168">
    <property type="entry name" value="Ubi_Hdrlase_CS"/>
</dbReference>
<dbReference type="InterPro" id="IPR000689">
    <property type="entry name" value="UbQ_mOase_COQ6"/>
</dbReference>
<dbReference type="InterPro" id="IPR002938">
    <property type="entry name" value="FAD-bd"/>
</dbReference>
<evidence type="ECO:0000259" key="13">
    <source>
        <dbReference type="Pfam" id="PF01494"/>
    </source>
</evidence>
<evidence type="ECO:0000256" key="5">
    <source>
        <dbReference type="ARBA" id="ARBA00022688"/>
    </source>
</evidence>
<organism evidence="14 15">
    <name type="scientific">Anthostomella pinea</name>
    <dbReference type="NCBI Taxonomy" id="933095"/>
    <lineage>
        <taxon>Eukaryota</taxon>
        <taxon>Fungi</taxon>
        <taxon>Dikarya</taxon>
        <taxon>Ascomycota</taxon>
        <taxon>Pezizomycotina</taxon>
        <taxon>Sordariomycetes</taxon>
        <taxon>Xylariomycetidae</taxon>
        <taxon>Xylariales</taxon>
        <taxon>Xylariaceae</taxon>
        <taxon>Anthostomella</taxon>
    </lineage>
</organism>
<evidence type="ECO:0000256" key="11">
    <source>
        <dbReference type="ARBA" id="ARBA00023136"/>
    </source>
</evidence>
<keyword evidence="9 12" id="KW-0503">Monooxygenase</keyword>
<dbReference type="PROSITE" id="PS01304">
    <property type="entry name" value="UBIH"/>
    <property type="match status" value="1"/>
</dbReference>
<evidence type="ECO:0000256" key="8">
    <source>
        <dbReference type="ARBA" id="ARBA00023002"/>
    </source>
</evidence>
<protein>
    <recommendedName>
        <fullName evidence="12">Ubiquinone biosynthesis monooxygenase COQ6, mitochondrial</fullName>
        <ecNumber evidence="12">1.14.15.45</ecNumber>
    </recommendedName>
    <alternativeName>
        <fullName evidence="12">2-methoxy-6-polyprenolphenol 4-hydroxylase</fullName>
        <ecNumber evidence="12">1.14.15.46</ecNumber>
    </alternativeName>
</protein>
<dbReference type="PRINTS" id="PR00420">
    <property type="entry name" value="RNGMNOXGNASE"/>
</dbReference>
<dbReference type="SUPFAM" id="SSF51905">
    <property type="entry name" value="FAD/NAD(P)-binding domain"/>
    <property type="match status" value="1"/>
</dbReference>
<evidence type="ECO:0000256" key="7">
    <source>
        <dbReference type="ARBA" id="ARBA00022827"/>
    </source>
</evidence>